<dbReference type="InterPro" id="IPR000421">
    <property type="entry name" value="FA58C"/>
</dbReference>
<protein>
    <submittedName>
        <fullName evidence="7">Protocadherin-like wing polarity stan isoform X3</fullName>
    </submittedName>
</protein>
<reference evidence="7" key="1">
    <citation type="submission" date="2020-04" db="EMBL/GenBank/DDBJ databases">
        <authorList>
            <person name="Alioto T."/>
            <person name="Alioto T."/>
            <person name="Gomez Garrido J."/>
        </authorList>
    </citation>
    <scope>NUCLEOTIDE SEQUENCE</scope>
    <source>
        <strain evidence="7">A484AB</strain>
    </source>
</reference>
<feature type="disulfide bond" evidence="6">
    <location>
        <begin position="77"/>
        <end position="86"/>
    </location>
</feature>
<dbReference type="SMART" id="SM00181">
    <property type="entry name" value="EGF"/>
    <property type="match status" value="1"/>
</dbReference>
<dbReference type="Gene3D" id="2.60.120.260">
    <property type="entry name" value="Galactose-binding domain-like"/>
    <property type="match status" value="1"/>
</dbReference>
<evidence type="ECO:0000256" key="1">
    <source>
        <dbReference type="ARBA" id="ARBA00022536"/>
    </source>
</evidence>
<dbReference type="InterPro" id="IPR000742">
    <property type="entry name" value="EGF"/>
</dbReference>
<gene>
    <name evidence="7" type="ORF">PACLA_8A079467</name>
</gene>
<evidence type="ECO:0000313" key="8">
    <source>
        <dbReference type="Proteomes" id="UP001152795"/>
    </source>
</evidence>
<keyword evidence="3" id="KW-0677">Repeat</keyword>
<dbReference type="Pfam" id="PF00008">
    <property type="entry name" value="EGF"/>
    <property type="match status" value="1"/>
</dbReference>
<dbReference type="Proteomes" id="UP001152795">
    <property type="component" value="Unassembled WGS sequence"/>
</dbReference>
<keyword evidence="8" id="KW-1185">Reference proteome</keyword>
<keyword evidence="1 6" id="KW-0245">EGF-like domain</keyword>
<comment type="caution">
    <text evidence="7">The sequence shown here is derived from an EMBL/GenBank/DDBJ whole genome shotgun (WGS) entry which is preliminary data.</text>
</comment>
<comment type="caution">
    <text evidence="6">Lacks conserved residue(s) required for the propagation of feature annotation.</text>
</comment>
<dbReference type="Gene3D" id="2.10.25.10">
    <property type="entry name" value="Laminin"/>
    <property type="match status" value="1"/>
</dbReference>
<dbReference type="InterPro" id="IPR008979">
    <property type="entry name" value="Galactose-bd-like_sf"/>
</dbReference>
<dbReference type="AlphaFoldDB" id="A0A7D9ITA8"/>
<dbReference type="PROSITE" id="PS00022">
    <property type="entry name" value="EGF_1"/>
    <property type="match status" value="1"/>
</dbReference>
<evidence type="ECO:0000313" key="7">
    <source>
        <dbReference type="EMBL" id="CAB4014423.1"/>
    </source>
</evidence>
<dbReference type="EMBL" id="CACRXK020008295">
    <property type="protein sequence ID" value="CAB4014423.1"/>
    <property type="molecule type" value="Genomic_DNA"/>
</dbReference>
<dbReference type="PROSITE" id="PS50026">
    <property type="entry name" value="EGF_3"/>
    <property type="match status" value="1"/>
</dbReference>
<organism evidence="7 8">
    <name type="scientific">Paramuricea clavata</name>
    <name type="common">Red gorgonian</name>
    <name type="synonym">Violescent sea-whip</name>
    <dbReference type="NCBI Taxonomy" id="317549"/>
    <lineage>
        <taxon>Eukaryota</taxon>
        <taxon>Metazoa</taxon>
        <taxon>Cnidaria</taxon>
        <taxon>Anthozoa</taxon>
        <taxon>Octocorallia</taxon>
        <taxon>Malacalcyonacea</taxon>
        <taxon>Plexauridae</taxon>
        <taxon>Paramuricea</taxon>
    </lineage>
</organism>
<evidence type="ECO:0000256" key="5">
    <source>
        <dbReference type="ARBA" id="ARBA00023180"/>
    </source>
</evidence>
<keyword evidence="5" id="KW-0325">Glycoprotein</keyword>
<dbReference type="CDD" id="cd00054">
    <property type="entry name" value="EGF_CA"/>
    <property type="match status" value="1"/>
</dbReference>
<dbReference type="PROSITE" id="PS50022">
    <property type="entry name" value="FA58C_3"/>
    <property type="match status" value="1"/>
</dbReference>
<dbReference type="SUPFAM" id="SSF57196">
    <property type="entry name" value="EGF/Laminin"/>
    <property type="match status" value="1"/>
</dbReference>
<name>A0A7D9ITA8_PARCT</name>
<keyword evidence="2" id="KW-0732">Signal</keyword>
<dbReference type="SUPFAM" id="SSF49785">
    <property type="entry name" value="Galactose-binding domain-like"/>
    <property type="match status" value="1"/>
</dbReference>
<dbReference type="FunFam" id="2.10.25.10:FF:000012">
    <property type="entry name" value="Delta-like protein"/>
    <property type="match status" value="1"/>
</dbReference>
<proteinExistence type="predicted"/>
<dbReference type="OrthoDB" id="283575at2759"/>
<evidence type="ECO:0000256" key="4">
    <source>
        <dbReference type="ARBA" id="ARBA00023157"/>
    </source>
</evidence>
<dbReference type="PROSITE" id="PS01186">
    <property type="entry name" value="EGF_2"/>
    <property type="match status" value="1"/>
</dbReference>
<evidence type="ECO:0000256" key="3">
    <source>
        <dbReference type="ARBA" id="ARBA00022737"/>
    </source>
</evidence>
<accession>A0A7D9ITA8</accession>
<keyword evidence="4 6" id="KW-1015">Disulfide bond</keyword>
<evidence type="ECO:0000256" key="2">
    <source>
        <dbReference type="ARBA" id="ARBA00022729"/>
    </source>
</evidence>
<evidence type="ECO:0000256" key="6">
    <source>
        <dbReference type="PROSITE-ProRule" id="PRU00076"/>
    </source>
</evidence>
<sequence>MRGNYDGGSYVTHFLDSPITLYYTNRLVKLIPKSWHGKPCMRFELIACDNRPPPCQSNPCLNGGECNRNETGDFCTCKQGFTGINCQDYEGQWIQRGRGFYFST</sequence>